<reference evidence="2" key="1">
    <citation type="submission" date="2019-03" db="EMBL/GenBank/DDBJ databases">
        <title>WGS assembly of Setaria viridis.</title>
        <authorList>
            <person name="Huang P."/>
            <person name="Jenkins J."/>
            <person name="Grimwood J."/>
            <person name="Barry K."/>
            <person name="Healey A."/>
            <person name="Mamidi S."/>
            <person name="Sreedasyam A."/>
            <person name="Shu S."/>
            <person name="Feldman M."/>
            <person name="Wu J."/>
            <person name="Yu Y."/>
            <person name="Chen C."/>
            <person name="Johnson J."/>
            <person name="Rokhsar D."/>
            <person name="Baxter I."/>
            <person name="Schmutz J."/>
            <person name="Brutnell T."/>
            <person name="Kellogg E."/>
        </authorList>
    </citation>
    <scope>NUCLEOTIDE SEQUENCE [LARGE SCALE GENOMIC DNA]</scope>
</reference>
<keyword evidence="1" id="KW-0732">Signal</keyword>
<sequence length="37" mass="4110">MVMLVLCLTNSVLSVSSSLFGQSPLHNQINPRYCDEL</sequence>
<gene>
    <name evidence="2" type="ORF">SEVIR_9G310350v2</name>
</gene>
<dbReference type="AlphaFoldDB" id="A0A4U6T272"/>
<protein>
    <submittedName>
        <fullName evidence="2">Uncharacterized protein</fullName>
    </submittedName>
</protein>
<accession>A0A4U6T272</accession>
<proteinExistence type="predicted"/>
<dbReference type="Gramene" id="TKV94663">
    <property type="protein sequence ID" value="TKV94663"/>
    <property type="gene ID" value="SEVIR_9G310350v2"/>
</dbReference>
<evidence type="ECO:0000256" key="1">
    <source>
        <dbReference type="SAM" id="SignalP"/>
    </source>
</evidence>
<organism evidence="2 3">
    <name type="scientific">Setaria viridis</name>
    <name type="common">Green bristlegrass</name>
    <name type="synonym">Setaria italica subsp. viridis</name>
    <dbReference type="NCBI Taxonomy" id="4556"/>
    <lineage>
        <taxon>Eukaryota</taxon>
        <taxon>Viridiplantae</taxon>
        <taxon>Streptophyta</taxon>
        <taxon>Embryophyta</taxon>
        <taxon>Tracheophyta</taxon>
        <taxon>Spermatophyta</taxon>
        <taxon>Magnoliopsida</taxon>
        <taxon>Liliopsida</taxon>
        <taxon>Poales</taxon>
        <taxon>Poaceae</taxon>
        <taxon>PACMAD clade</taxon>
        <taxon>Panicoideae</taxon>
        <taxon>Panicodae</taxon>
        <taxon>Paniceae</taxon>
        <taxon>Cenchrinae</taxon>
        <taxon>Setaria</taxon>
    </lineage>
</organism>
<keyword evidence="3" id="KW-1185">Reference proteome</keyword>
<feature type="signal peptide" evidence="1">
    <location>
        <begin position="1"/>
        <end position="18"/>
    </location>
</feature>
<feature type="chain" id="PRO_5020322530" evidence="1">
    <location>
        <begin position="19"/>
        <end position="37"/>
    </location>
</feature>
<evidence type="ECO:0000313" key="2">
    <source>
        <dbReference type="EMBL" id="TKV94663.1"/>
    </source>
</evidence>
<name>A0A4U6T272_SETVI</name>
<evidence type="ECO:0000313" key="3">
    <source>
        <dbReference type="Proteomes" id="UP000298652"/>
    </source>
</evidence>
<dbReference type="EMBL" id="CM016560">
    <property type="protein sequence ID" value="TKV94663.1"/>
    <property type="molecule type" value="Genomic_DNA"/>
</dbReference>
<dbReference type="Proteomes" id="UP000298652">
    <property type="component" value="Chromosome 9"/>
</dbReference>